<gene>
    <name evidence="3" type="ORF">GEAMG1_1507</name>
</gene>
<proteinExistence type="predicted"/>
<dbReference type="EMBL" id="OW150024">
    <property type="protein sequence ID" value="CAH2031337.1"/>
    <property type="molecule type" value="Genomic_DNA"/>
</dbReference>
<dbReference type="InterPro" id="IPR045584">
    <property type="entry name" value="Pilin-like"/>
</dbReference>
<dbReference type="SUPFAM" id="SSF54523">
    <property type="entry name" value="Pili subunits"/>
    <property type="match status" value="1"/>
</dbReference>
<evidence type="ECO:0000256" key="2">
    <source>
        <dbReference type="SAM" id="Phobius"/>
    </source>
</evidence>
<evidence type="ECO:0000313" key="4">
    <source>
        <dbReference type="Proteomes" id="UP001295463"/>
    </source>
</evidence>
<protein>
    <submittedName>
        <fullName evidence="3">General secretion pathway protein G</fullName>
    </submittedName>
</protein>
<dbReference type="InterPro" id="IPR000983">
    <property type="entry name" value="Bac_GSPG_pilin"/>
</dbReference>
<dbReference type="PRINTS" id="PR00813">
    <property type="entry name" value="BCTERIALGSPG"/>
</dbReference>
<organism evidence="3 4">
    <name type="scientific">Trichlorobacter ammonificans</name>
    <dbReference type="NCBI Taxonomy" id="2916410"/>
    <lineage>
        <taxon>Bacteria</taxon>
        <taxon>Pseudomonadati</taxon>
        <taxon>Thermodesulfobacteriota</taxon>
        <taxon>Desulfuromonadia</taxon>
        <taxon>Geobacterales</taxon>
        <taxon>Geobacteraceae</taxon>
        <taxon>Trichlorobacter</taxon>
    </lineage>
</organism>
<evidence type="ECO:0000313" key="3">
    <source>
        <dbReference type="EMBL" id="CAH2031337.1"/>
    </source>
</evidence>
<keyword evidence="2" id="KW-0472">Membrane</keyword>
<dbReference type="InterPro" id="IPR012902">
    <property type="entry name" value="N_methyl_site"/>
</dbReference>
<dbReference type="Pfam" id="PF07963">
    <property type="entry name" value="N_methyl"/>
    <property type="match status" value="1"/>
</dbReference>
<keyword evidence="4" id="KW-1185">Reference proteome</keyword>
<dbReference type="RefSeq" id="WP_305732166.1">
    <property type="nucleotide sequence ID" value="NZ_OW150024.1"/>
</dbReference>
<keyword evidence="1" id="KW-0488">Methylation</keyword>
<keyword evidence="2" id="KW-1133">Transmembrane helix</keyword>
<dbReference type="Proteomes" id="UP001295463">
    <property type="component" value="Chromosome"/>
</dbReference>
<reference evidence="3 4" key="1">
    <citation type="submission" date="2022-03" db="EMBL/GenBank/DDBJ databases">
        <authorList>
            <person name="Koch H."/>
        </authorList>
    </citation>
    <scope>NUCLEOTIDE SEQUENCE [LARGE SCALE GENOMIC DNA]</scope>
    <source>
        <strain evidence="3 4">G1</strain>
    </source>
</reference>
<accession>A0ABN8HMS7</accession>
<dbReference type="NCBIfam" id="TIGR02532">
    <property type="entry name" value="IV_pilin_GFxxxE"/>
    <property type="match status" value="1"/>
</dbReference>
<dbReference type="PROSITE" id="PS00409">
    <property type="entry name" value="PROKAR_NTER_METHYL"/>
    <property type="match status" value="1"/>
</dbReference>
<dbReference type="Gene3D" id="3.30.700.10">
    <property type="entry name" value="Glycoprotein, Type 4 Pilin"/>
    <property type="match status" value="1"/>
</dbReference>
<evidence type="ECO:0000256" key="1">
    <source>
        <dbReference type="ARBA" id="ARBA00022481"/>
    </source>
</evidence>
<sequence>MGRRLGTQRGVTLVELVVTVSILALLASVVLPLSWMTGQRVRELELRRNLRIIRTAIDDYKKAYDKAVEERKIIAAAAKSGYPKDLETLVTGDDFGGAYRVRQRFLRRIPPDPMNPPRGNDPPAWGLRSYSDSPDAGTWGREDVFDVYSLSNGVSIDGTRYRDW</sequence>
<keyword evidence="2" id="KW-0812">Transmembrane</keyword>
<name>A0ABN8HMS7_9BACT</name>
<feature type="transmembrane region" description="Helical" evidence="2">
    <location>
        <begin position="12"/>
        <end position="35"/>
    </location>
</feature>